<dbReference type="AlphaFoldDB" id="A0AAD1XB24"/>
<proteinExistence type="predicted"/>
<feature type="region of interest" description="Disordered" evidence="1">
    <location>
        <begin position="1"/>
        <end position="30"/>
    </location>
</feature>
<feature type="compositionally biased region" description="Polar residues" evidence="1">
    <location>
        <begin position="223"/>
        <end position="238"/>
    </location>
</feature>
<feature type="compositionally biased region" description="Polar residues" evidence="1">
    <location>
        <begin position="1"/>
        <end position="10"/>
    </location>
</feature>
<sequence>MEYTHTSRNPSKSREEVNLRSSSSRNLNPKSMIISPYFPAQNQVSKVKFLKKRRSVDHSINSKNSQNPSNFYQKRGRKVKNLHCNRDSGPWRSNRILQDYFSHKLVLRRQTRNIAANRILDSSNTVKGDLFITTFEPDEIQGPNRDVEGKERFGGKAGPKLYYKKRNVHKNIKNFKSFGCDGEVSSQIPNVKISEQSPVNSFQTDPYSLMPELAERPRKRTQCRTSLNKNSPSESGVNSMFYQQKARPTPNLTITNSIKSLDSDAMQKKPKRYSNAQKMVNFLAINRAKPFQTNLHKSYVAAYSNIGMNSNPVRSLSISTIERSKRRRLLPHLKKNPSKKKLLRQATNFAKKKPTQITIDLNVSCRLGDFLVDDEWE</sequence>
<feature type="region of interest" description="Disordered" evidence="1">
    <location>
        <begin position="215"/>
        <end position="238"/>
    </location>
</feature>
<organism evidence="2 3">
    <name type="scientific">Euplotes crassus</name>
    <dbReference type="NCBI Taxonomy" id="5936"/>
    <lineage>
        <taxon>Eukaryota</taxon>
        <taxon>Sar</taxon>
        <taxon>Alveolata</taxon>
        <taxon>Ciliophora</taxon>
        <taxon>Intramacronucleata</taxon>
        <taxon>Spirotrichea</taxon>
        <taxon>Hypotrichia</taxon>
        <taxon>Euplotida</taxon>
        <taxon>Euplotidae</taxon>
        <taxon>Moneuplotes</taxon>
    </lineage>
</organism>
<reference evidence="2" key="1">
    <citation type="submission" date="2023-07" db="EMBL/GenBank/DDBJ databases">
        <authorList>
            <consortium name="AG Swart"/>
            <person name="Singh M."/>
            <person name="Singh A."/>
            <person name="Seah K."/>
            <person name="Emmerich C."/>
        </authorList>
    </citation>
    <scope>NUCLEOTIDE SEQUENCE</scope>
    <source>
        <strain evidence="2">DP1</strain>
    </source>
</reference>
<dbReference type="EMBL" id="CAMPGE010010930">
    <property type="protein sequence ID" value="CAI2369774.1"/>
    <property type="molecule type" value="Genomic_DNA"/>
</dbReference>
<comment type="caution">
    <text evidence="2">The sequence shown here is derived from an EMBL/GenBank/DDBJ whole genome shotgun (WGS) entry which is preliminary data.</text>
</comment>
<name>A0AAD1XB24_EUPCR</name>
<evidence type="ECO:0000313" key="2">
    <source>
        <dbReference type="EMBL" id="CAI2369774.1"/>
    </source>
</evidence>
<keyword evidence="3" id="KW-1185">Reference proteome</keyword>
<feature type="compositionally biased region" description="Low complexity" evidence="1">
    <location>
        <begin position="19"/>
        <end position="28"/>
    </location>
</feature>
<protein>
    <submittedName>
        <fullName evidence="2">Uncharacterized protein</fullName>
    </submittedName>
</protein>
<dbReference type="Proteomes" id="UP001295684">
    <property type="component" value="Unassembled WGS sequence"/>
</dbReference>
<evidence type="ECO:0000313" key="3">
    <source>
        <dbReference type="Proteomes" id="UP001295684"/>
    </source>
</evidence>
<accession>A0AAD1XB24</accession>
<evidence type="ECO:0000256" key="1">
    <source>
        <dbReference type="SAM" id="MobiDB-lite"/>
    </source>
</evidence>
<gene>
    <name evidence="2" type="ORF">ECRASSUSDP1_LOCUS11077</name>
</gene>